<dbReference type="Proteomes" id="UP001141434">
    <property type="component" value="Unassembled WGS sequence"/>
</dbReference>
<gene>
    <name evidence="1" type="ORF">NUU61_001334</name>
</gene>
<comment type="caution">
    <text evidence="1">The sequence shown here is derived from an EMBL/GenBank/DDBJ whole genome shotgun (WGS) entry which is preliminary data.</text>
</comment>
<evidence type="ECO:0000313" key="1">
    <source>
        <dbReference type="EMBL" id="KAJ5111704.1"/>
    </source>
</evidence>
<accession>A0A9W9KLZ7</accession>
<dbReference type="RefSeq" id="XP_056515183.1">
    <property type="nucleotide sequence ID" value="XM_056651916.1"/>
</dbReference>
<dbReference type="GeneID" id="81391084"/>
<evidence type="ECO:0000313" key="2">
    <source>
        <dbReference type="Proteomes" id="UP001141434"/>
    </source>
</evidence>
<sequence>MDRPTSLPAFCHVCYIQLAPAKQHQIPRFESPHTGSIPDCFPPLENFPHHLPHLFQTRQVSSSSQIQVLREQQVLATAFNQLRQLLLCC</sequence>
<reference evidence="1" key="2">
    <citation type="journal article" date="2023" name="IMA Fungus">
        <title>Comparative genomic study of the Penicillium genus elucidates a diverse pangenome and 15 lateral gene transfer events.</title>
        <authorList>
            <person name="Petersen C."/>
            <person name="Sorensen T."/>
            <person name="Nielsen M.R."/>
            <person name="Sondergaard T.E."/>
            <person name="Sorensen J.L."/>
            <person name="Fitzpatrick D.A."/>
            <person name="Frisvad J.C."/>
            <person name="Nielsen K.L."/>
        </authorList>
    </citation>
    <scope>NUCLEOTIDE SEQUENCE</scope>
    <source>
        <strain evidence="1">IBT 34128</strain>
    </source>
</reference>
<protein>
    <submittedName>
        <fullName evidence="1">Uncharacterized protein</fullName>
    </submittedName>
</protein>
<reference evidence="1" key="1">
    <citation type="submission" date="2022-11" db="EMBL/GenBank/DDBJ databases">
        <authorList>
            <person name="Petersen C."/>
        </authorList>
    </citation>
    <scope>NUCLEOTIDE SEQUENCE</scope>
    <source>
        <strain evidence="1">IBT 34128</strain>
    </source>
</reference>
<proteinExistence type="predicted"/>
<organism evidence="1 2">
    <name type="scientific">Penicillium alfredii</name>
    <dbReference type="NCBI Taxonomy" id="1506179"/>
    <lineage>
        <taxon>Eukaryota</taxon>
        <taxon>Fungi</taxon>
        <taxon>Dikarya</taxon>
        <taxon>Ascomycota</taxon>
        <taxon>Pezizomycotina</taxon>
        <taxon>Eurotiomycetes</taxon>
        <taxon>Eurotiomycetidae</taxon>
        <taxon>Eurotiales</taxon>
        <taxon>Aspergillaceae</taxon>
        <taxon>Penicillium</taxon>
    </lineage>
</organism>
<dbReference type="EMBL" id="JAPMSZ010000002">
    <property type="protein sequence ID" value="KAJ5111704.1"/>
    <property type="molecule type" value="Genomic_DNA"/>
</dbReference>
<name>A0A9W9KLZ7_9EURO</name>
<keyword evidence="2" id="KW-1185">Reference proteome</keyword>
<dbReference type="AlphaFoldDB" id="A0A9W9KLZ7"/>